<name>B2VR80_PYRTR</name>
<dbReference type="GO" id="GO:0016567">
    <property type="term" value="P:protein ubiquitination"/>
    <property type="evidence" value="ECO:0007669"/>
    <property type="project" value="InterPro"/>
</dbReference>
<evidence type="ECO:0000256" key="2">
    <source>
        <dbReference type="ARBA" id="ARBA00022771"/>
    </source>
</evidence>
<dbReference type="CDD" id="cd20335">
    <property type="entry name" value="BRcat_RBR"/>
    <property type="match status" value="1"/>
</dbReference>
<accession>B2VR80</accession>
<organism evidence="5 6">
    <name type="scientific">Pyrenophora tritici-repentis (strain Pt-1C-BFP)</name>
    <name type="common">Wheat tan spot fungus</name>
    <name type="synonym">Drechslera tritici-repentis</name>
    <dbReference type="NCBI Taxonomy" id="426418"/>
    <lineage>
        <taxon>Eukaryota</taxon>
        <taxon>Fungi</taxon>
        <taxon>Dikarya</taxon>
        <taxon>Ascomycota</taxon>
        <taxon>Pezizomycotina</taxon>
        <taxon>Dothideomycetes</taxon>
        <taxon>Pleosporomycetidae</taxon>
        <taxon>Pleosporales</taxon>
        <taxon>Pleosporineae</taxon>
        <taxon>Pleosporaceae</taxon>
        <taxon>Pyrenophora</taxon>
    </lineage>
</organism>
<dbReference type="InParanoid" id="B2VR80"/>
<dbReference type="InterPro" id="IPR017907">
    <property type="entry name" value="Znf_RING_CS"/>
</dbReference>
<evidence type="ECO:0000256" key="1">
    <source>
        <dbReference type="ARBA" id="ARBA00022723"/>
    </source>
</evidence>
<dbReference type="HOGENOM" id="CLU_931106_0_0_1"/>
<keyword evidence="2" id="KW-0863">Zinc-finger</keyword>
<evidence type="ECO:0000313" key="6">
    <source>
        <dbReference type="Proteomes" id="UP000001471"/>
    </source>
</evidence>
<dbReference type="eggNOG" id="KOG1812">
    <property type="taxonomic scope" value="Eukaryota"/>
</dbReference>
<evidence type="ECO:0000256" key="3">
    <source>
        <dbReference type="ARBA" id="ARBA00022833"/>
    </source>
</evidence>
<evidence type="ECO:0000313" key="5">
    <source>
        <dbReference type="EMBL" id="EDU39455.1"/>
    </source>
</evidence>
<dbReference type="EMBL" id="DS231615">
    <property type="protein sequence ID" value="EDU39455.1"/>
    <property type="molecule type" value="Genomic_DNA"/>
</dbReference>
<gene>
    <name evidence="5" type="ORF">PTRG_00017</name>
</gene>
<dbReference type="SUPFAM" id="SSF57850">
    <property type="entry name" value="RING/U-box"/>
    <property type="match status" value="1"/>
</dbReference>
<dbReference type="PROSITE" id="PS00518">
    <property type="entry name" value="ZF_RING_1"/>
    <property type="match status" value="1"/>
</dbReference>
<dbReference type="STRING" id="426418.B2VR80"/>
<dbReference type="Proteomes" id="UP000001471">
    <property type="component" value="Unassembled WGS sequence"/>
</dbReference>
<dbReference type="GO" id="GO:0004842">
    <property type="term" value="F:ubiquitin-protein transferase activity"/>
    <property type="evidence" value="ECO:0007669"/>
    <property type="project" value="InterPro"/>
</dbReference>
<sequence>MDALRDIELETDSALSYQILRHVLEDQLELFDEEDNLDGDSAVSFAASEYSSEGSDSDNDRVQKLTVRPPKKGLRSKLYPKPKPTAMCCACGDDKEEKVSMKLSCSHIYCHDCIIDLFRFSIHQDATLFPPRCCKVPTPFYINSTSGSHEHSSVLPDKLLEEVRIKKAEYDFVHATFCSTCGRRIPEETTKDSTAECRSCNTATCTTCKNKAHKGVCPEDDDTKLLIAAAEKVMWQRCSQCKNMVELDHGCFHISGRLVPARSPTRAILWGVGQKLSKRLPSFVSMFGDLNVVRLAHVVMALI</sequence>
<feature type="region of interest" description="Disordered" evidence="4">
    <location>
        <begin position="48"/>
        <end position="67"/>
    </location>
</feature>
<keyword evidence="1" id="KW-0479">Metal-binding</keyword>
<evidence type="ECO:0000256" key="4">
    <source>
        <dbReference type="SAM" id="MobiDB-lite"/>
    </source>
</evidence>
<dbReference type="OrthoDB" id="9977870at2759"/>
<dbReference type="GO" id="GO:0008270">
    <property type="term" value="F:zinc ion binding"/>
    <property type="evidence" value="ECO:0007669"/>
    <property type="project" value="UniProtKB-KW"/>
</dbReference>
<reference evidence="6" key="1">
    <citation type="journal article" date="2013" name="G3 (Bethesda)">
        <title>Comparative genomics of a plant-pathogenic fungus, Pyrenophora tritici-repentis, reveals transduplication and the impact of repeat elements on pathogenicity and population divergence.</title>
        <authorList>
            <person name="Manning V.A."/>
            <person name="Pandelova I."/>
            <person name="Dhillon B."/>
            <person name="Wilhelm L.J."/>
            <person name="Goodwin S.B."/>
            <person name="Berlin A.M."/>
            <person name="Figueroa M."/>
            <person name="Freitag M."/>
            <person name="Hane J.K."/>
            <person name="Henrissat B."/>
            <person name="Holman W.H."/>
            <person name="Kodira C.D."/>
            <person name="Martin J."/>
            <person name="Oliver R.P."/>
            <person name="Robbertse B."/>
            <person name="Schackwitz W."/>
            <person name="Schwartz D.C."/>
            <person name="Spatafora J.W."/>
            <person name="Turgeon B.G."/>
            <person name="Yandava C."/>
            <person name="Young S."/>
            <person name="Zhou S."/>
            <person name="Zeng Q."/>
            <person name="Grigoriev I.V."/>
            <person name="Ma L.-J."/>
            <person name="Ciuffetti L.M."/>
        </authorList>
    </citation>
    <scope>NUCLEOTIDE SEQUENCE [LARGE SCALE GENOMIC DNA]</scope>
    <source>
        <strain evidence="6">Pt-1C-BFP</strain>
    </source>
</reference>
<keyword evidence="3" id="KW-0862">Zinc</keyword>
<protein>
    <submittedName>
        <fullName evidence="5">RING finger domain containing protein</fullName>
    </submittedName>
</protein>
<dbReference type="AlphaFoldDB" id="B2VR80"/>
<dbReference type="PANTHER" id="PTHR11685">
    <property type="entry name" value="RBR FAMILY RING FINGER AND IBR DOMAIN-CONTAINING"/>
    <property type="match status" value="1"/>
</dbReference>
<dbReference type="InterPro" id="IPR031127">
    <property type="entry name" value="E3_UB_ligase_RBR"/>
</dbReference>
<proteinExistence type="predicted"/>